<dbReference type="Proteomes" id="UP000320390">
    <property type="component" value="Chromosome"/>
</dbReference>
<reference evidence="1 2" key="1">
    <citation type="submission" date="2019-02" db="EMBL/GenBank/DDBJ databases">
        <title>Deep-cultivation of Planctomycetes and their phenomic and genomic characterization uncovers novel biology.</title>
        <authorList>
            <person name="Wiegand S."/>
            <person name="Jogler M."/>
            <person name="Boedeker C."/>
            <person name="Pinto D."/>
            <person name="Vollmers J."/>
            <person name="Rivas-Marin E."/>
            <person name="Kohn T."/>
            <person name="Peeters S.H."/>
            <person name="Heuer A."/>
            <person name="Rast P."/>
            <person name="Oberbeckmann S."/>
            <person name="Bunk B."/>
            <person name="Jeske O."/>
            <person name="Meyerdierks A."/>
            <person name="Storesund J.E."/>
            <person name="Kallscheuer N."/>
            <person name="Luecker S."/>
            <person name="Lage O.M."/>
            <person name="Pohl T."/>
            <person name="Merkel B.J."/>
            <person name="Hornburger P."/>
            <person name="Mueller R.-W."/>
            <person name="Bruemmer F."/>
            <person name="Labrenz M."/>
            <person name="Spormann A.M."/>
            <person name="Op den Camp H."/>
            <person name="Overmann J."/>
            <person name="Amann R."/>
            <person name="Jetten M.S.M."/>
            <person name="Mascher T."/>
            <person name="Medema M.H."/>
            <person name="Devos D.P."/>
            <person name="Kaster A.-K."/>
            <person name="Ovreas L."/>
            <person name="Rohde M."/>
            <person name="Galperin M.Y."/>
            <person name="Jogler C."/>
        </authorList>
    </citation>
    <scope>NUCLEOTIDE SEQUENCE [LARGE SCALE GENOMIC DNA]</scope>
    <source>
        <strain evidence="1 2">Poly30</strain>
    </source>
</reference>
<dbReference type="AlphaFoldDB" id="A0A518ETM3"/>
<name>A0A518ETM3_9BACT</name>
<dbReference type="Gene3D" id="1.20.1290.10">
    <property type="entry name" value="AhpD-like"/>
    <property type="match status" value="1"/>
</dbReference>
<dbReference type="OrthoDB" id="163536at2"/>
<dbReference type="SUPFAM" id="SSF69118">
    <property type="entry name" value="AhpD-like"/>
    <property type="match status" value="1"/>
</dbReference>
<dbReference type="EMBL" id="CP036434">
    <property type="protein sequence ID" value="QDV07444.1"/>
    <property type="molecule type" value="Genomic_DNA"/>
</dbReference>
<protein>
    <submittedName>
        <fullName evidence="1">Uncharacterized protein</fullName>
    </submittedName>
</protein>
<gene>
    <name evidence="1" type="ORF">Poly30_29690</name>
</gene>
<dbReference type="InterPro" id="IPR029032">
    <property type="entry name" value="AhpD-like"/>
</dbReference>
<accession>A0A518ETM3</accession>
<organism evidence="1 2">
    <name type="scientific">Saltatorellus ferox</name>
    <dbReference type="NCBI Taxonomy" id="2528018"/>
    <lineage>
        <taxon>Bacteria</taxon>
        <taxon>Pseudomonadati</taxon>
        <taxon>Planctomycetota</taxon>
        <taxon>Planctomycetia</taxon>
        <taxon>Planctomycetia incertae sedis</taxon>
        <taxon>Saltatorellus</taxon>
    </lineage>
</organism>
<evidence type="ECO:0000313" key="1">
    <source>
        <dbReference type="EMBL" id="QDV07444.1"/>
    </source>
</evidence>
<evidence type="ECO:0000313" key="2">
    <source>
        <dbReference type="Proteomes" id="UP000320390"/>
    </source>
</evidence>
<keyword evidence="2" id="KW-1185">Reference proteome</keyword>
<sequence length="80" mass="8859">MARIPEVDPESTPPRVRAILEAQRQTFGAPLNNHLLYAHDESLFRGARGMWAALDQAVFRDAALSALVNRRVAARVGCVF</sequence>
<dbReference type="RefSeq" id="WP_145198473.1">
    <property type="nucleotide sequence ID" value="NZ_CP036434.1"/>
</dbReference>
<proteinExistence type="predicted"/>